<dbReference type="PATRIC" id="fig|1121338.3.peg.1882"/>
<dbReference type="InterPro" id="IPR021321">
    <property type="entry name" value="DUF2922"/>
</dbReference>
<protein>
    <recommendedName>
        <fullName evidence="3">DUF2922 domain-containing protein</fullName>
    </recommendedName>
</protein>
<reference evidence="1 2" key="1">
    <citation type="submission" date="2016-02" db="EMBL/GenBank/DDBJ databases">
        <title>Genome sequence of Clostridium tepidiprofundi DSM 19306.</title>
        <authorList>
            <person name="Poehlein A."/>
            <person name="Daniel R."/>
        </authorList>
    </citation>
    <scope>NUCLEOTIDE SEQUENCE [LARGE SCALE GENOMIC DNA]</scope>
    <source>
        <strain evidence="1 2">DSM 19306</strain>
    </source>
</reference>
<sequence>MSNKLLLKFLTSTEGKYFSLTINDIKADENGNPLVTDEEVNSLMDTIIEKNIFLTKYGDLTGKKSAKIVSTNSTSVALN</sequence>
<dbReference type="Proteomes" id="UP000075531">
    <property type="component" value="Unassembled WGS sequence"/>
</dbReference>
<dbReference type="OrthoDB" id="9795264at2"/>
<accession>A0A151B3A5</accession>
<keyword evidence="2" id="KW-1185">Reference proteome</keyword>
<evidence type="ECO:0008006" key="3">
    <source>
        <dbReference type="Google" id="ProtNLM"/>
    </source>
</evidence>
<dbReference type="RefSeq" id="WP_066825713.1">
    <property type="nucleotide sequence ID" value="NZ_LTBA01000021.1"/>
</dbReference>
<dbReference type="EMBL" id="LTBA01000021">
    <property type="protein sequence ID" value="KYH34263.1"/>
    <property type="molecule type" value="Genomic_DNA"/>
</dbReference>
<evidence type="ECO:0000313" key="1">
    <source>
        <dbReference type="EMBL" id="KYH34263.1"/>
    </source>
</evidence>
<dbReference type="Pfam" id="PF11148">
    <property type="entry name" value="DUF2922"/>
    <property type="match status" value="1"/>
</dbReference>
<evidence type="ECO:0000313" key="2">
    <source>
        <dbReference type="Proteomes" id="UP000075531"/>
    </source>
</evidence>
<organism evidence="1 2">
    <name type="scientific">Clostridium tepidiprofundi DSM 19306</name>
    <dbReference type="NCBI Taxonomy" id="1121338"/>
    <lineage>
        <taxon>Bacteria</taxon>
        <taxon>Bacillati</taxon>
        <taxon>Bacillota</taxon>
        <taxon>Clostridia</taxon>
        <taxon>Eubacteriales</taxon>
        <taxon>Clostridiaceae</taxon>
        <taxon>Clostridium</taxon>
    </lineage>
</organism>
<gene>
    <name evidence="1" type="ORF">CLTEP_18380</name>
</gene>
<dbReference type="AlphaFoldDB" id="A0A151B3A5"/>
<comment type="caution">
    <text evidence="1">The sequence shown here is derived from an EMBL/GenBank/DDBJ whole genome shotgun (WGS) entry which is preliminary data.</text>
</comment>
<name>A0A151B3A5_9CLOT</name>
<dbReference type="STRING" id="1121338.CLTEP_18380"/>
<proteinExistence type="predicted"/>